<dbReference type="Gene3D" id="3.90.850.10">
    <property type="entry name" value="Fumarylacetoacetase-like, C-terminal domain"/>
    <property type="match status" value="1"/>
</dbReference>
<sequence>MRLASWSWGGRPHAGVVSADGREVTPLALSNASRGVLEIVERLAQGEGLPREAGPRLPIDAVTLRAPLPRPRRNLFCIGRNYRAHAAELATTVFRESLPDKDAWPIVFTKFPETVVGPYDTVRLPSPSITTQIDYESELAVVIGRGGRDIARARAMDHVCGYTVVNDVSARDIQVRHQQWELGKGFDTFCPMGPCLVTADEVDGRDVRIRGWVTPRGGTPELRQDGRTRDMIFDIPTLIETCSRGITLLPGDIIATGTPSGVGMGFSPPKWLGPGDVFRVEIDGIGFIENRFEPG</sequence>
<dbReference type="RefSeq" id="WP_135264067.1">
    <property type="nucleotide sequence ID" value="NZ_SMLM01000002.1"/>
</dbReference>
<dbReference type="InterPro" id="IPR036663">
    <property type="entry name" value="Fumarylacetoacetase_C_sf"/>
</dbReference>
<evidence type="ECO:0000313" key="7">
    <source>
        <dbReference type="Proteomes" id="UP000298180"/>
    </source>
</evidence>
<reference evidence="6 7" key="1">
    <citation type="submission" date="2019-03" db="EMBL/GenBank/DDBJ databases">
        <title>Ramlibacter henchirensis DSM 14656, whole genome shotgun sequence.</title>
        <authorList>
            <person name="Zhang X."/>
            <person name="Feng G."/>
            <person name="Zhu H."/>
        </authorList>
    </citation>
    <scope>NUCLEOTIDE SEQUENCE [LARGE SCALE GENOMIC DNA]</scope>
    <source>
        <strain evidence="6 7">DSM 14656</strain>
    </source>
</reference>
<dbReference type="PANTHER" id="PTHR11820:SF7">
    <property type="entry name" value="ACYLPYRUVASE FAHD1, MITOCHONDRIAL"/>
    <property type="match status" value="1"/>
</dbReference>
<comment type="similarity">
    <text evidence="2">Belongs to the FAH family.</text>
</comment>
<dbReference type="GO" id="GO:0018773">
    <property type="term" value="F:acetylpyruvate hydrolase activity"/>
    <property type="evidence" value="ECO:0007669"/>
    <property type="project" value="TreeGrafter"/>
</dbReference>
<dbReference type="Proteomes" id="UP000298180">
    <property type="component" value="Unassembled WGS sequence"/>
</dbReference>
<evidence type="ECO:0000256" key="4">
    <source>
        <dbReference type="ARBA" id="ARBA00022801"/>
    </source>
</evidence>
<comment type="cofactor">
    <cofactor evidence="1">
        <name>Mg(2+)</name>
        <dbReference type="ChEBI" id="CHEBI:18420"/>
    </cofactor>
</comment>
<accession>A0A4Z0BV02</accession>
<dbReference type="EMBL" id="SMLM01000002">
    <property type="protein sequence ID" value="TFZ02542.1"/>
    <property type="molecule type" value="Genomic_DNA"/>
</dbReference>
<dbReference type="SUPFAM" id="SSF56529">
    <property type="entry name" value="FAH"/>
    <property type="match status" value="1"/>
</dbReference>
<dbReference type="OrthoDB" id="8582489at2"/>
<evidence type="ECO:0000256" key="3">
    <source>
        <dbReference type="ARBA" id="ARBA00022723"/>
    </source>
</evidence>
<evidence type="ECO:0000259" key="5">
    <source>
        <dbReference type="Pfam" id="PF01557"/>
    </source>
</evidence>
<dbReference type="FunFam" id="3.90.850.10:FF:000002">
    <property type="entry name" value="2-hydroxyhepta-2,4-diene-1,7-dioate isomerase"/>
    <property type="match status" value="1"/>
</dbReference>
<keyword evidence="4 6" id="KW-0378">Hydrolase</keyword>
<evidence type="ECO:0000313" key="6">
    <source>
        <dbReference type="EMBL" id="TFZ02542.1"/>
    </source>
</evidence>
<dbReference type="PANTHER" id="PTHR11820">
    <property type="entry name" value="ACYLPYRUVASE"/>
    <property type="match status" value="1"/>
</dbReference>
<dbReference type="Pfam" id="PF01557">
    <property type="entry name" value="FAA_hydrolase"/>
    <property type="match status" value="1"/>
</dbReference>
<gene>
    <name evidence="6" type="ORF">EZ313_14880</name>
</gene>
<keyword evidence="7" id="KW-1185">Reference proteome</keyword>
<organism evidence="6 7">
    <name type="scientific">Ramlibacter henchirensis</name>
    <dbReference type="NCBI Taxonomy" id="204072"/>
    <lineage>
        <taxon>Bacteria</taxon>
        <taxon>Pseudomonadati</taxon>
        <taxon>Pseudomonadota</taxon>
        <taxon>Betaproteobacteria</taxon>
        <taxon>Burkholderiales</taxon>
        <taxon>Comamonadaceae</taxon>
        <taxon>Ramlibacter</taxon>
    </lineage>
</organism>
<protein>
    <submittedName>
        <fullName evidence="6">FAA hydrolase family protein</fullName>
    </submittedName>
</protein>
<dbReference type="GO" id="GO:0046872">
    <property type="term" value="F:metal ion binding"/>
    <property type="evidence" value="ECO:0007669"/>
    <property type="project" value="UniProtKB-KW"/>
</dbReference>
<keyword evidence="3" id="KW-0479">Metal-binding</keyword>
<feature type="domain" description="Fumarylacetoacetase-like C-terminal" evidence="5">
    <location>
        <begin position="75"/>
        <end position="292"/>
    </location>
</feature>
<evidence type="ECO:0000256" key="1">
    <source>
        <dbReference type="ARBA" id="ARBA00001946"/>
    </source>
</evidence>
<name>A0A4Z0BV02_9BURK</name>
<comment type="caution">
    <text evidence="6">The sequence shown here is derived from an EMBL/GenBank/DDBJ whole genome shotgun (WGS) entry which is preliminary data.</text>
</comment>
<dbReference type="AlphaFoldDB" id="A0A4Z0BV02"/>
<dbReference type="InterPro" id="IPR011234">
    <property type="entry name" value="Fumarylacetoacetase-like_C"/>
</dbReference>
<proteinExistence type="inferred from homology"/>
<dbReference type="GO" id="GO:0016853">
    <property type="term" value="F:isomerase activity"/>
    <property type="evidence" value="ECO:0007669"/>
    <property type="project" value="UniProtKB-ARBA"/>
</dbReference>
<dbReference type="GO" id="GO:0019752">
    <property type="term" value="P:carboxylic acid metabolic process"/>
    <property type="evidence" value="ECO:0007669"/>
    <property type="project" value="UniProtKB-ARBA"/>
</dbReference>
<evidence type="ECO:0000256" key="2">
    <source>
        <dbReference type="ARBA" id="ARBA00010211"/>
    </source>
</evidence>